<evidence type="ECO:0000313" key="5">
    <source>
        <dbReference type="Proteomes" id="UP000245771"/>
    </source>
</evidence>
<dbReference type="OrthoDB" id="660555at2759"/>
<accession>A0A316VHW0</accession>
<sequence>MSNPLAYRSSRPELSSSSPLANLQDLSSSEPLSPGSPTPAFRRSIGSASTTATLTSLDSSYDSSQNRSKRTNAFLLSPNNSHPDPFSGNAKASPNSHPSFGKDQMRAKHLRNSPNANALFATTSSSPSWQRDDQILGRHFHDSSDDHPSSDDVGEFSLGKSTSNAGWEGAGLGIRDSSLMPGQDASSVLGAAFQEPTSPTLGKKPRARTFERTQSSSHDPFSAIGGSSIRPPHSSSSADRSYPTEGSPRAQVIRQRRRLAGSSPQQLTRIGGKFANHTQNGNGSDSDEQTPRKWERVVSGSYLQQQQHHAVNIPQVISNMMGKGEPILNLEESDLSSIDPSIADLSKYVRIPNLRRDDELSRPAGGFSRTSSLVNAERLAGSPINSPSRNKLSSSGANNKLELYLAKNNLRTISSALFSVTNLTVLSVRGNKLKELPPAIGDLKNLTELNVSSNELRYFPSEIQKLRLTKFAYFPNKNLFKPSQDARLSVRASLGLHNKMTVAEIRKLEEEKAQAPSSSIPGSMGPPALPFRSRPSMPSQPSFASGFSQGDASTSGGEKAVQLIVRAIEPNETVLANLTPIKELCIRALLQPDGERHQGGGQSSSNNGKGTATMLDRYEAGSVSNMRYKVDRDEIKTLEAARRSAAGVWGQFRISSDRWCSGEILVKDEIPTRSRHSRTTSKDVTFDEDATMMPDEDGGEASGEMSSTDDERQTEKVVDVEAELDKGDDAMRNPWFNRCPNPRHKLSNEAFEEDEECDWPPNDISRVFGQPCVQRIEWVSHIGGFPVINKGVYKEALAADALQNSPPSNSQEKDASPVPDKRPLAQGSDCLPILWRGCMRGCLNFLEDAAN</sequence>
<feature type="compositionally biased region" description="Acidic residues" evidence="3">
    <location>
        <begin position="686"/>
        <end position="699"/>
    </location>
</feature>
<protein>
    <recommendedName>
        <fullName evidence="6">L domain-like protein</fullName>
    </recommendedName>
</protein>
<name>A0A316VHW0_9BASI</name>
<proteinExistence type="predicted"/>
<feature type="compositionally biased region" description="Low complexity" evidence="3">
    <location>
        <begin position="516"/>
        <end position="526"/>
    </location>
</feature>
<feature type="region of interest" description="Disordered" evidence="3">
    <location>
        <begin position="1"/>
        <end position="292"/>
    </location>
</feature>
<dbReference type="Gene3D" id="3.80.10.10">
    <property type="entry name" value="Ribonuclease Inhibitor"/>
    <property type="match status" value="1"/>
</dbReference>
<dbReference type="AlphaFoldDB" id="A0A316VHW0"/>
<dbReference type="GO" id="GO:0005737">
    <property type="term" value="C:cytoplasm"/>
    <property type="evidence" value="ECO:0007669"/>
    <property type="project" value="TreeGrafter"/>
</dbReference>
<dbReference type="GeneID" id="37022033"/>
<keyword evidence="5" id="KW-1185">Reference proteome</keyword>
<evidence type="ECO:0000256" key="3">
    <source>
        <dbReference type="SAM" id="MobiDB-lite"/>
    </source>
</evidence>
<evidence type="ECO:0000256" key="2">
    <source>
        <dbReference type="ARBA" id="ARBA00022737"/>
    </source>
</evidence>
<feature type="region of interest" description="Disordered" evidence="3">
    <location>
        <begin position="674"/>
        <end position="716"/>
    </location>
</feature>
<dbReference type="InterPro" id="IPR003591">
    <property type="entry name" value="Leu-rich_rpt_typical-subtyp"/>
</dbReference>
<keyword evidence="2" id="KW-0677">Repeat</keyword>
<feature type="compositionally biased region" description="Low complexity" evidence="3">
    <location>
        <begin position="8"/>
        <end position="20"/>
    </location>
</feature>
<feature type="compositionally biased region" description="Low complexity" evidence="3">
    <location>
        <begin position="27"/>
        <end position="39"/>
    </location>
</feature>
<feature type="compositionally biased region" description="Low complexity" evidence="3">
    <location>
        <begin position="224"/>
        <end position="237"/>
    </location>
</feature>
<dbReference type="RefSeq" id="XP_025357422.1">
    <property type="nucleotide sequence ID" value="XM_025500252.1"/>
</dbReference>
<evidence type="ECO:0008006" key="6">
    <source>
        <dbReference type="Google" id="ProtNLM"/>
    </source>
</evidence>
<dbReference type="PANTHER" id="PTHR48051:SF1">
    <property type="entry name" value="RAS SUPPRESSOR PROTEIN 1"/>
    <property type="match status" value="1"/>
</dbReference>
<dbReference type="InterPro" id="IPR032675">
    <property type="entry name" value="LRR_dom_sf"/>
</dbReference>
<keyword evidence="1" id="KW-0433">Leucine-rich repeat</keyword>
<organism evidence="4 5">
    <name type="scientific">Meira miltonrushii</name>
    <dbReference type="NCBI Taxonomy" id="1280837"/>
    <lineage>
        <taxon>Eukaryota</taxon>
        <taxon>Fungi</taxon>
        <taxon>Dikarya</taxon>
        <taxon>Basidiomycota</taxon>
        <taxon>Ustilaginomycotina</taxon>
        <taxon>Exobasidiomycetes</taxon>
        <taxon>Exobasidiales</taxon>
        <taxon>Brachybasidiaceae</taxon>
        <taxon>Meira</taxon>
    </lineage>
</organism>
<dbReference type="STRING" id="1280837.A0A316VHW0"/>
<dbReference type="InParanoid" id="A0A316VHW0"/>
<feature type="region of interest" description="Disordered" evidence="3">
    <location>
        <begin position="803"/>
        <end position="823"/>
    </location>
</feature>
<dbReference type="PANTHER" id="PTHR48051">
    <property type="match status" value="1"/>
</dbReference>
<feature type="compositionally biased region" description="Polar residues" evidence="3">
    <location>
        <begin position="112"/>
        <end position="129"/>
    </location>
</feature>
<feature type="compositionally biased region" description="Basic and acidic residues" evidence="3">
    <location>
        <begin position="811"/>
        <end position="823"/>
    </location>
</feature>
<dbReference type="SUPFAM" id="SSF52075">
    <property type="entry name" value="Outer arm dynein light chain 1"/>
    <property type="match status" value="1"/>
</dbReference>
<evidence type="ECO:0000313" key="4">
    <source>
        <dbReference type="EMBL" id="PWN37120.1"/>
    </source>
</evidence>
<feature type="compositionally biased region" description="Low complexity" evidence="3">
    <location>
        <begin position="47"/>
        <end position="64"/>
    </location>
</feature>
<dbReference type="Pfam" id="PF13855">
    <property type="entry name" value="LRR_8"/>
    <property type="match status" value="1"/>
</dbReference>
<feature type="compositionally biased region" description="Polar residues" evidence="3">
    <location>
        <begin position="536"/>
        <end position="554"/>
    </location>
</feature>
<dbReference type="SMART" id="SM00369">
    <property type="entry name" value="LRR_TYP"/>
    <property type="match status" value="2"/>
</dbReference>
<dbReference type="InterPro" id="IPR050216">
    <property type="entry name" value="LRR_domain-containing"/>
</dbReference>
<dbReference type="EMBL" id="KZ819602">
    <property type="protein sequence ID" value="PWN37120.1"/>
    <property type="molecule type" value="Genomic_DNA"/>
</dbReference>
<feature type="compositionally biased region" description="Basic and acidic residues" evidence="3">
    <location>
        <begin position="130"/>
        <end position="150"/>
    </location>
</feature>
<reference evidence="4 5" key="1">
    <citation type="journal article" date="2018" name="Mol. Biol. Evol.">
        <title>Broad Genomic Sampling Reveals a Smut Pathogenic Ancestry of the Fungal Clade Ustilaginomycotina.</title>
        <authorList>
            <person name="Kijpornyongpan T."/>
            <person name="Mondo S.J."/>
            <person name="Barry K."/>
            <person name="Sandor L."/>
            <person name="Lee J."/>
            <person name="Lipzen A."/>
            <person name="Pangilinan J."/>
            <person name="LaButti K."/>
            <person name="Hainaut M."/>
            <person name="Henrissat B."/>
            <person name="Grigoriev I.V."/>
            <person name="Spatafora J.W."/>
            <person name="Aime M.C."/>
        </authorList>
    </citation>
    <scope>NUCLEOTIDE SEQUENCE [LARGE SCALE GENOMIC DNA]</scope>
    <source>
        <strain evidence="4 5">MCA 3882</strain>
    </source>
</reference>
<gene>
    <name evidence="4" type="ORF">FA14DRAFT_170008</name>
</gene>
<evidence type="ECO:0000256" key="1">
    <source>
        <dbReference type="ARBA" id="ARBA00022614"/>
    </source>
</evidence>
<dbReference type="InterPro" id="IPR001611">
    <property type="entry name" value="Leu-rich_rpt"/>
</dbReference>
<feature type="region of interest" description="Disordered" evidence="3">
    <location>
        <begin position="510"/>
        <end position="554"/>
    </location>
</feature>
<dbReference type="Proteomes" id="UP000245771">
    <property type="component" value="Unassembled WGS sequence"/>
</dbReference>